<feature type="transmembrane region" description="Helical" evidence="9">
    <location>
        <begin position="136"/>
        <end position="157"/>
    </location>
</feature>
<feature type="transmembrane region" description="Helical" evidence="9">
    <location>
        <begin position="61"/>
        <end position="81"/>
    </location>
</feature>
<feature type="transmembrane region" description="Helical" evidence="9">
    <location>
        <begin position="93"/>
        <end position="116"/>
    </location>
</feature>
<dbReference type="InterPro" id="IPR001851">
    <property type="entry name" value="ABC_transp_permease"/>
</dbReference>
<evidence type="ECO:0008006" key="12">
    <source>
        <dbReference type="Google" id="ProtNLM"/>
    </source>
</evidence>
<evidence type="ECO:0000256" key="8">
    <source>
        <dbReference type="ARBA" id="ARBA00037998"/>
    </source>
</evidence>
<dbReference type="PANTHER" id="PTHR11795">
    <property type="entry name" value="BRANCHED-CHAIN AMINO ACID TRANSPORT SYSTEM PERMEASE PROTEIN LIVH"/>
    <property type="match status" value="1"/>
</dbReference>
<evidence type="ECO:0000256" key="2">
    <source>
        <dbReference type="ARBA" id="ARBA00022448"/>
    </source>
</evidence>
<keyword evidence="7 9" id="KW-0472">Membrane</keyword>
<proteinExistence type="inferred from homology"/>
<keyword evidence="5" id="KW-0029">Amino-acid transport</keyword>
<keyword evidence="11" id="KW-1185">Reference proteome</keyword>
<evidence type="ECO:0000313" key="10">
    <source>
        <dbReference type="EMBL" id="KXA93187.1"/>
    </source>
</evidence>
<keyword evidence="4 9" id="KW-0812">Transmembrane</keyword>
<evidence type="ECO:0000256" key="9">
    <source>
        <dbReference type="SAM" id="Phobius"/>
    </source>
</evidence>
<comment type="similarity">
    <text evidence="8">Belongs to the binding-protein-dependent transport system permease family. LivHM subfamily.</text>
</comment>
<dbReference type="GO" id="GO:0022857">
    <property type="term" value="F:transmembrane transporter activity"/>
    <property type="evidence" value="ECO:0007669"/>
    <property type="project" value="InterPro"/>
</dbReference>
<dbReference type="PANTHER" id="PTHR11795:SF445">
    <property type="entry name" value="AMINO ACID ABC TRANSPORTER PERMEASE PROTEIN"/>
    <property type="match status" value="1"/>
</dbReference>
<evidence type="ECO:0000256" key="3">
    <source>
        <dbReference type="ARBA" id="ARBA00022475"/>
    </source>
</evidence>
<evidence type="ECO:0000256" key="7">
    <source>
        <dbReference type="ARBA" id="ARBA00023136"/>
    </source>
</evidence>
<dbReference type="GO" id="GO:0006865">
    <property type="term" value="P:amino acid transport"/>
    <property type="evidence" value="ECO:0007669"/>
    <property type="project" value="UniProtKB-KW"/>
</dbReference>
<evidence type="ECO:0000256" key="5">
    <source>
        <dbReference type="ARBA" id="ARBA00022970"/>
    </source>
</evidence>
<keyword evidence="6 9" id="KW-1133">Transmembrane helix</keyword>
<keyword evidence="2" id="KW-0813">Transport</keyword>
<dbReference type="CDD" id="cd06582">
    <property type="entry name" value="TM_PBP1_LivH_like"/>
    <property type="match status" value="1"/>
</dbReference>
<sequence length="287" mass="31131">MAFELLYRVLVLGAIYSGVWALVSSGFTLVFGVGRILNFSHGIFFVLGAYLTITLKNLIGFVWLAMLIAVLLVGLLGVFIQKAMIDNLEEMEMIIIVTLAFALFIDRVIIKIYGHWPQSLPSLFPGSITFGGVEVGWMSIFVLFSAFCILGVLHLFINRTQTGAAIEATAQDEEIAMLVGVNVKNVLALTMALSAMLAALAGIFYTQLYTTSPEIGITVLLFAFSIVILGGLGSVKGSIVGAFVVGYVTTVMIQWQGIRYAYIVTLLVIVATLLVRPSGLFGKEERI</sequence>
<dbReference type="InterPro" id="IPR052157">
    <property type="entry name" value="BCAA_transport_permease"/>
</dbReference>
<evidence type="ECO:0000256" key="4">
    <source>
        <dbReference type="ARBA" id="ARBA00022692"/>
    </source>
</evidence>
<feature type="transmembrane region" description="Helical" evidence="9">
    <location>
        <begin position="36"/>
        <end position="55"/>
    </location>
</feature>
<dbReference type="Proteomes" id="UP000070657">
    <property type="component" value="Unassembled WGS sequence"/>
</dbReference>
<protein>
    <recommendedName>
        <fullName evidence="12">Branched-chain amino acid ABC transporter permease</fullName>
    </recommendedName>
</protein>
<feature type="transmembrane region" description="Helical" evidence="9">
    <location>
        <begin position="6"/>
        <end position="29"/>
    </location>
</feature>
<gene>
    <name evidence="10" type="ORF">AKJ66_02550</name>
</gene>
<dbReference type="GO" id="GO:0005886">
    <property type="term" value="C:plasma membrane"/>
    <property type="evidence" value="ECO:0007669"/>
    <property type="project" value="UniProtKB-SubCell"/>
</dbReference>
<comment type="subcellular location">
    <subcellularLocation>
        <location evidence="1">Cell membrane</location>
        <topology evidence="1">Multi-pass membrane protein</topology>
    </subcellularLocation>
</comment>
<keyword evidence="3" id="KW-1003">Cell membrane</keyword>
<name>A0A133UG73_9EURY</name>
<reference evidence="10 11" key="1">
    <citation type="journal article" date="2016" name="Sci. Rep.">
        <title>Metabolic traits of an uncultured archaeal lineage -MSBL1- from brine pools of the Red Sea.</title>
        <authorList>
            <person name="Mwirichia R."/>
            <person name="Alam I."/>
            <person name="Rashid M."/>
            <person name="Vinu M."/>
            <person name="Ba-Alawi W."/>
            <person name="Anthony Kamau A."/>
            <person name="Kamanda Ngugi D."/>
            <person name="Goker M."/>
            <person name="Klenk H.P."/>
            <person name="Bajic V."/>
            <person name="Stingl U."/>
        </authorList>
    </citation>
    <scope>NUCLEOTIDE SEQUENCE [LARGE SCALE GENOMIC DNA]</scope>
    <source>
        <strain evidence="10">SCGC-AAA259E22</strain>
    </source>
</reference>
<evidence type="ECO:0000256" key="6">
    <source>
        <dbReference type="ARBA" id="ARBA00022989"/>
    </source>
</evidence>
<evidence type="ECO:0000256" key="1">
    <source>
        <dbReference type="ARBA" id="ARBA00004651"/>
    </source>
</evidence>
<feature type="transmembrane region" description="Helical" evidence="9">
    <location>
        <begin position="261"/>
        <end position="281"/>
    </location>
</feature>
<feature type="transmembrane region" description="Helical" evidence="9">
    <location>
        <begin position="186"/>
        <end position="209"/>
    </location>
</feature>
<dbReference type="EMBL" id="LHXP01000026">
    <property type="protein sequence ID" value="KXA93187.1"/>
    <property type="molecule type" value="Genomic_DNA"/>
</dbReference>
<accession>A0A133UG73</accession>
<organism evidence="10 11">
    <name type="scientific">candidate division MSBL1 archaeon SCGC-AAA259E22</name>
    <dbReference type="NCBI Taxonomy" id="1698265"/>
    <lineage>
        <taxon>Archaea</taxon>
        <taxon>Methanobacteriati</taxon>
        <taxon>Methanobacteriota</taxon>
        <taxon>candidate division MSBL1</taxon>
    </lineage>
</organism>
<comment type="caution">
    <text evidence="10">The sequence shown here is derived from an EMBL/GenBank/DDBJ whole genome shotgun (WGS) entry which is preliminary data.</text>
</comment>
<dbReference type="Pfam" id="PF02653">
    <property type="entry name" value="BPD_transp_2"/>
    <property type="match status" value="1"/>
</dbReference>
<evidence type="ECO:0000313" key="11">
    <source>
        <dbReference type="Proteomes" id="UP000070657"/>
    </source>
</evidence>
<dbReference type="AlphaFoldDB" id="A0A133UG73"/>